<gene>
    <name evidence="2" type="ORF">ACFFHW_02305</name>
</gene>
<accession>A0ABV6FZJ7</accession>
<evidence type="ECO:0000256" key="1">
    <source>
        <dbReference type="SAM" id="Phobius"/>
    </source>
</evidence>
<keyword evidence="1" id="KW-0812">Transmembrane</keyword>
<reference evidence="2 3" key="1">
    <citation type="submission" date="2024-09" db="EMBL/GenBank/DDBJ databases">
        <authorList>
            <person name="Sun Q."/>
            <person name="Mori K."/>
        </authorList>
    </citation>
    <scope>NUCLEOTIDE SEQUENCE [LARGE SCALE GENOMIC DNA]</scope>
    <source>
        <strain evidence="2 3">CCM 7415</strain>
    </source>
</reference>
<evidence type="ECO:0008006" key="4">
    <source>
        <dbReference type="Google" id="ProtNLM"/>
    </source>
</evidence>
<keyword evidence="1" id="KW-1133">Transmembrane helix</keyword>
<dbReference type="Proteomes" id="UP001589814">
    <property type="component" value="Unassembled WGS sequence"/>
</dbReference>
<proteinExistence type="predicted"/>
<organism evidence="2 3">
    <name type="scientific">Kushneria aurantia</name>
    <dbReference type="NCBI Taxonomy" id="504092"/>
    <lineage>
        <taxon>Bacteria</taxon>
        <taxon>Pseudomonadati</taxon>
        <taxon>Pseudomonadota</taxon>
        <taxon>Gammaproteobacteria</taxon>
        <taxon>Oceanospirillales</taxon>
        <taxon>Halomonadaceae</taxon>
        <taxon>Kushneria</taxon>
    </lineage>
</organism>
<dbReference type="EMBL" id="JBHLVX010000009">
    <property type="protein sequence ID" value="MFC0266837.1"/>
    <property type="molecule type" value="Genomic_DNA"/>
</dbReference>
<evidence type="ECO:0000313" key="2">
    <source>
        <dbReference type="EMBL" id="MFC0266837.1"/>
    </source>
</evidence>
<evidence type="ECO:0000313" key="3">
    <source>
        <dbReference type="Proteomes" id="UP001589814"/>
    </source>
</evidence>
<feature type="transmembrane region" description="Helical" evidence="1">
    <location>
        <begin position="60"/>
        <end position="83"/>
    </location>
</feature>
<feature type="transmembrane region" description="Helical" evidence="1">
    <location>
        <begin position="6"/>
        <end position="21"/>
    </location>
</feature>
<feature type="transmembrane region" description="Helical" evidence="1">
    <location>
        <begin position="33"/>
        <end position="54"/>
    </location>
</feature>
<keyword evidence="1" id="KW-0472">Membrane</keyword>
<keyword evidence="3" id="KW-1185">Reference proteome</keyword>
<comment type="caution">
    <text evidence="2">The sequence shown here is derived from an EMBL/GenBank/DDBJ whole genome shotgun (WGS) entry which is preliminary data.</text>
</comment>
<dbReference type="RefSeq" id="WP_019951958.1">
    <property type="nucleotide sequence ID" value="NZ_JBHLVX010000009.1"/>
</dbReference>
<protein>
    <recommendedName>
        <fullName evidence="4">GlsB/YeaQ/YmgE family stress response membrane protein</fullName>
    </recommendedName>
</protein>
<sequence length="90" mass="9538">MNLISWIFTSIAVGMLANTVIPRRLSVGYLGSAGMATLGGVVFGFTTTLLGLAAELHFDLHSMTAAAIGALGAVALLTIWMVFHPQHRLR</sequence>
<name>A0ABV6FZJ7_9GAMM</name>